<reference evidence="6 7" key="1">
    <citation type="submission" date="2019-06" db="EMBL/GenBank/DDBJ databases">
        <title>Description of Kitasatospora acidophila sp. nov. isolated from pine grove soil, and reclassification of Streptomyces novaecaesareae to Kitasatospora novaeceasareae comb. nov.</title>
        <authorList>
            <person name="Kim M.J."/>
        </authorList>
    </citation>
    <scope>NUCLEOTIDE SEQUENCE [LARGE SCALE GENOMIC DNA]</scope>
    <source>
        <strain evidence="6 7">MMS16-CNU292</strain>
    </source>
</reference>
<dbReference type="Pfam" id="PF08007">
    <property type="entry name" value="JmjC_2"/>
    <property type="match status" value="1"/>
</dbReference>
<evidence type="ECO:0000256" key="2">
    <source>
        <dbReference type="ARBA" id="ARBA00022723"/>
    </source>
</evidence>
<keyword evidence="3" id="KW-0408">Iron</keyword>
<dbReference type="EMBL" id="VIGB01000003">
    <property type="protein sequence ID" value="TQF02784.1"/>
    <property type="molecule type" value="Genomic_DNA"/>
</dbReference>
<sequence>MTRHPAPFRAGRTLPAASTEHPDTTGHTMESPTLADWVGDVKGFAEHQWQREPAIFTPEAAASPLDLDELDAAFDSGLLRTPYLEMVRSDKVTIPPEAYTTSRVVNGITHHGFADRAKVVALLRTGATLLLRCVNQWHRPTGDLVARLSEELDRRVEAFFFVTPAGGQGLATHRDDADVFVLQAAGRKTWYVHDAPAVADWQLGELADDEHSPRRLHGVLDPGSVLYIPRGFAHRAVGAAGLSAHLSLTVRDICLQDLRTALEQCLTGELDLPARPLGEAAIADACTALLGHVRARLDTVTPTEVRLAARAAQARQRATAAPAETFGEAARTWEADGAGRAGLASVGRTWRKLRGAH</sequence>
<dbReference type="PANTHER" id="PTHR13096">
    <property type="entry name" value="MINA53 MYC INDUCED NUCLEAR ANTIGEN"/>
    <property type="match status" value="1"/>
</dbReference>
<dbReference type="InterPro" id="IPR003347">
    <property type="entry name" value="JmjC_dom"/>
</dbReference>
<comment type="cofactor">
    <cofactor evidence="1">
        <name>Fe(2+)</name>
        <dbReference type="ChEBI" id="CHEBI:29033"/>
    </cofactor>
</comment>
<accession>A0A540W358</accession>
<comment type="caution">
    <text evidence="6">The sequence shown here is derived from an EMBL/GenBank/DDBJ whole genome shotgun (WGS) entry which is preliminary data.</text>
</comment>
<gene>
    <name evidence="6" type="ORF">E6W39_11590</name>
</gene>
<dbReference type="Gene3D" id="2.60.120.650">
    <property type="entry name" value="Cupin"/>
    <property type="match status" value="1"/>
</dbReference>
<feature type="domain" description="JmjC" evidence="5">
    <location>
        <begin position="137"/>
        <end position="267"/>
    </location>
</feature>
<dbReference type="GO" id="GO:0046872">
    <property type="term" value="F:metal ion binding"/>
    <property type="evidence" value="ECO:0007669"/>
    <property type="project" value="UniProtKB-KW"/>
</dbReference>
<evidence type="ECO:0000256" key="1">
    <source>
        <dbReference type="ARBA" id="ARBA00001954"/>
    </source>
</evidence>
<protein>
    <submittedName>
        <fullName evidence="6">Cupin</fullName>
    </submittedName>
</protein>
<dbReference type="OrthoDB" id="9764016at2"/>
<dbReference type="InterPro" id="IPR039994">
    <property type="entry name" value="NO66-like"/>
</dbReference>
<evidence type="ECO:0000256" key="4">
    <source>
        <dbReference type="SAM" id="MobiDB-lite"/>
    </source>
</evidence>
<organism evidence="6 7">
    <name type="scientific">Kitasatospora acidiphila</name>
    <dbReference type="NCBI Taxonomy" id="2567942"/>
    <lineage>
        <taxon>Bacteria</taxon>
        <taxon>Bacillati</taxon>
        <taxon>Actinomycetota</taxon>
        <taxon>Actinomycetes</taxon>
        <taxon>Kitasatosporales</taxon>
        <taxon>Streptomycetaceae</taxon>
        <taxon>Kitasatospora</taxon>
    </lineage>
</organism>
<proteinExistence type="predicted"/>
<name>A0A540W358_9ACTN</name>
<dbReference type="AlphaFoldDB" id="A0A540W358"/>
<keyword evidence="7" id="KW-1185">Reference proteome</keyword>
<evidence type="ECO:0000256" key="3">
    <source>
        <dbReference type="ARBA" id="ARBA00023004"/>
    </source>
</evidence>
<evidence type="ECO:0000313" key="7">
    <source>
        <dbReference type="Proteomes" id="UP000319103"/>
    </source>
</evidence>
<dbReference type="SUPFAM" id="SSF51197">
    <property type="entry name" value="Clavaminate synthase-like"/>
    <property type="match status" value="1"/>
</dbReference>
<evidence type="ECO:0000259" key="5">
    <source>
        <dbReference type="PROSITE" id="PS51184"/>
    </source>
</evidence>
<dbReference type="PROSITE" id="PS51184">
    <property type="entry name" value="JMJC"/>
    <property type="match status" value="1"/>
</dbReference>
<dbReference type="PANTHER" id="PTHR13096:SF8">
    <property type="entry name" value="RIBOSOMAL OXYGENASE 1"/>
    <property type="match status" value="1"/>
</dbReference>
<evidence type="ECO:0000313" key="6">
    <source>
        <dbReference type="EMBL" id="TQF02784.1"/>
    </source>
</evidence>
<dbReference type="Proteomes" id="UP000319103">
    <property type="component" value="Unassembled WGS sequence"/>
</dbReference>
<keyword evidence="2" id="KW-0479">Metal-binding</keyword>
<feature type="region of interest" description="Disordered" evidence="4">
    <location>
        <begin position="1"/>
        <end position="32"/>
    </location>
</feature>